<evidence type="ECO:0000313" key="2">
    <source>
        <dbReference type="Proteomes" id="UP000077037"/>
    </source>
</evidence>
<dbReference type="InterPro" id="IPR036388">
    <property type="entry name" value="WH-like_DNA-bd_sf"/>
</dbReference>
<dbReference type="EMBL" id="FKBS01000002">
    <property type="protein sequence ID" value="CZZ94281.1"/>
    <property type="molecule type" value="Genomic_DNA"/>
</dbReference>
<dbReference type="OrthoDB" id="9149764at2"/>
<sequence>MQEIARFGESAAAAAPTVKPDARFSLLLQAFAALQTDESPGPVSATEHLRAVLFSLSHLDTRRHKENLEAFGFDIVACHDIGALGNAVLAGKTPLIALLSPAEAVHLAVAQVRLRHPQAGIVAMAEFPDSVSKVSSLLSGADSCIDMQSDSLELAASLLALNRRLRLDTVCAEPVPLGVDPIQADSASAGRGWRLVNDGWNLVAPNDSVLALNVSERQLLIELLGSPGKQLKRLDGDKQALGGSDPSNSIKRRSRRNLDLIISRLRRKAAAQDIDLPIRSVRGEGYVFAADHVDDAASRSSAQDAGRGCA</sequence>
<accession>A0A146AWL7</accession>
<organism evidence="1 2">
    <name type="scientific">Bordetella ansorpii</name>
    <dbReference type="NCBI Taxonomy" id="288768"/>
    <lineage>
        <taxon>Bacteria</taxon>
        <taxon>Pseudomonadati</taxon>
        <taxon>Pseudomonadota</taxon>
        <taxon>Betaproteobacteria</taxon>
        <taxon>Burkholderiales</taxon>
        <taxon>Alcaligenaceae</taxon>
        <taxon>Bordetella</taxon>
    </lineage>
</organism>
<proteinExistence type="predicted"/>
<dbReference type="InterPro" id="IPR016032">
    <property type="entry name" value="Sig_transdc_resp-reg_C-effctor"/>
</dbReference>
<dbReference type="Gene3D" id="1.10.10.10">
    <property type="entry name" value="Winged helix-like DNA-binding domain superfamily/Winged helix DNA-binding domain"/>
    <property type="match status" value="1"/>
</dbReference>
<dbReference type="GO" id="GO:0006355">
    <property type="term" value="P:regulation of DNA-templated transcription"/>
    <property type="evidence" value="ECO:0007669"/>
    <property type="project" value="InterPro"/>
</dbReference>
<dbReference type="GO" id="GO:0003677">
    <property type="term" value="F:DNA binding"/>
    <property type="evidence" value="ECO:0007669"/>
    <property type="project" value="InterPro"/>
</dbReference>
<protein>
    <submittedName>
        <fullName evidence="1">Two-component response regulator</fullName>
    </submittedName>
</protein>
<dbReference type="AlphaFoldDB" id="A0A146AWL7"/>
<dbReference type="Proteomes" id="UP000077037">
    <property type="component" value="Unassembled WGS sequence"/>
</dbReference>
<dbReference type="SUPFAM" id="SSF46894">
    <property type="entry name" value="C-terminal effector domain of the bipartite response regulators"/>
    <property type="match status" value="1"/>
</dbReference>
<gene>
    <name evidence="1" type="ORF">SAMEA1982600_00186</name>
</gene>
<reference evidence="1 2" key="1">
    <citation type="submission" date="2016-03" db="EMBL/GenBank/DDBJ databases">
        <authorList>
            <consortium name="Pathogen Informatics"/>
        </authorList>
    </citation>
    <scope>NUCLEOTIDE SEQUENCE [LARGE SCALE GENOMIC DNA]</scope>
    <source>
        <strain evidence="1 2">NCTC13364</strain>
    </source>
</reference>
<dbReference type="RefSeq" id="WP_066406534.1">
    <property type="nucleotide sequence ID" value="NZ_FKBS01000002.1"/>
</dbReference>
<evidence type="ECO:0000313" key="1">
    <source>
        <dbReference type="EMBL" id="CZZ94281.1"/>
    </source>
</evidence>
<name>A0A146AWL7_9BORD</name>